<name>A0ABD0YIU0_9HEMI</name>
<reference evidence="5 6" key="1">
    <citation type="submission" date="2024-07" db="EMBL/GenBank/DDBJ databases">
        <title>Chromosome-level genome assembly of the water stick insect Ranatra chinensis (Heteroptera: Nepidae).</title>
        <authorList>
            <person name="Liu X."/>
        </authorList>
    </citation>
    <scope>NUCLEOTIDE SEQUENCE [LARGE SCALE GENOMIC DNA]</scope>
    <source>
        <strain evidence="5">Cailab_2021Rc</strain>
        <tissue evidence="5">Muscle</tissue>
    </source>
</reference>
<evidence type="ECO:0000256" key="2">
    <source>
        <dbReference type="ARBA" id="ARBA00022603"/>
    </source>
</evidence>
<dbReference type="SUPFAM" id="SSF53335">
    <property type="entry name" value="S-adenosyl-L-methionine-dependent methyltransferases"/>
    <property type="match status" value="1"/>
</dbReference>
<evidence type="ECO:0000313" key="6">
    <source>
        <dbReference type="Proteomes" id="UP001558652"/>
    </source>
</evidence>
<evidence type="ECO:0000256" key="4">
    <source>
        <dbReference type="PIRNR" id="PIRNR037755"/>
    </source>
</evidence>
<keyword evidence="6" id="KW-1185">Reference proteome</keyword>
<comment type="function">
    <text evidence="4">S-adenosyl-L-methionine-dependent methyltransferase.</text>
</comment>
<dbReference type="PIRSF" id="PIRSF037755">
    <property type="entry name" value="Mettl2_prd"/>
    <property type="match status" value="1"/>
</dbReference>
<organism evidence="5 6">
    <name type="scientific">Ranatra chinensis</name>
    <dbReference type="NCBI Taxonomy" id="642074"/>
    <lineage>
        <taxon>Eukaryota</taxon>
        <taxon>Metazoa</taxon>
        <taxon>Ecdysozoa</taxon>
        <taxon>Arthropoda</taxon>
        <taxon>Hexapoda</taxon>
        <taxon>Insecta</taxon>
        <taxon>Pterygota</taxon>
        <taxon>Neoptera</taxon>
        <taxon>Paraneoptera</taxon>
        <taxon>Hemiptera</taxon>
        <taxon>Heteroptera</taxon>
        <taxon>Panheteroptera</taxon>
        <taxon>Nepomorpha</taxon>
        <taxon>Nepidae</taxon>
        <taxon>Ranatrinae</taxon>
        <taxon>Ranatra</taxon>
    </lineage>
</organism>
<keyword evidence="3 4" id="KW-0808">Transferase</keyword>
<dbReference type="EC" id="2.1.1.-" evidence="4"/>
<gene>
    <name evidence="5" type="ORF">AAG570_010824</name>
</gene>
<dbReference type="GO" id="GO:0032259">
    <property type="term" value="P:methylation"/>
    <property type="evidence" value="ECO:0007669"/>
    <property type="project" value="UniProtKB-KW"/>
</dbReference>
<dbReference type="InterPro" id="IPR026113">
    <property type="entry name" value="METTL2/6/8-like"/>
</dbReference>
<evidence type="ECO:0000256" key="1">
    <source>
        <dbReference type="ARBA" id="ARBA00009725"/>
    </source>
</evidence>
<protein>
    <recommendedName>
        <fullName evidence="4">tRNA N(3)-methylcytidine methyltransferase</fullName>
        <ecNumber evidence="4">2.1.1.-</ecNumber>
    </recommendedName>
</protein>
<proteinExistence type="inferred from homology"/>
<dbReference type="GO" id="GO:0008757">
    <property type="term" value="F:S-adenosylmethionine-dependent methyltransferase activity"/>
    <property type="evidence" value="ECO:0007669"/>
    <property type="project" value="UniProtKB-ARBA"/>
</dbReference>
<sequence>MQDKQLTDDEKVLLRKQDTRLVSQFLSEKLEKEAKKHWDLFYKRNETRFYKDRHWTMREFEELAFLEVGANGKKYKTLLEVGCGVGNLVLPLLESYPQGKLFIYACDLSPRAIAQLKADPRYSSQCIMGFECDITSENICDTTGMGSVDIVTLVFTLSAIHPDKLRGVLVNVREALRPGGLVLFRDYGLYDMAQLRFKPGHKIAHNLYMRQDGTRSYFFSISYLAELFTKAGFEIISNYYIHRKTVNIKEELDVPRIFLQGKFRKPEEQCCDTSLKVCVCTYVCI</sequence>
<dbReference type="Gene3D" id="3.40.50.150">
    <property type="entry name" value="Vaccinia Virus protein VP39"/>
    <property type="match status" value="1"/>
</dbReference>
<comment type="caution">
    <text evidence="5">The sequence shown here is derived from an EMBL/GenBank/DDBJ whole genome shotgun (WGS) entry which is preliminary data.</text>
</comment>
<dbReference type="GO" id="GO:0008173">
    <property type="term" value="F:RNA methyltransferase activity"/>
    <property type="evidence" value="ECO:0007669"/>
    <property type="project" value="UniProtKB-ARBA"/>
</dbReference>
<dbReference type="Proteomes" id="UP001558652">
    <property type="component" value="Unassembled WGS sequence"/>
</dbReference>
<comment type="similarity">
    <text evidence="1 4">Belongs to the methyltransferase superfamily. METL family.</text>
</comment>
<dbReference type="AlphaFoldDB" id="A0ABD0YIU0"/>
<evidence type="ECO:0000313" key="5">
    <source>
        <dbReference type="EMBL" id="KAL1131206.1"/>
    </source>
</evidence>
<dbReference type="InterPro" id="IPR029063">
    <property type="entry name" value="SAM-dependent_MTases_sf"/>
</dbReference>
<accession>A0ABD0YIU0</accession>
<dbReference type="Pfam" id="PF13489">
    <property type="entry name" value="Methyltransf_23"/>
    <property type="match status" value="1"/>
</dbReference>
<keyword evidence="2 4" id="KW-0489">Methyltransferase</keyword>
<dbReference type="PANTHER" id="PTHR22809:SF5">
    <property type="entry name" value="TRNA N(3)-METHYLCYTIDINE METHYLTRANSFERASE METTL6"/>
    <property type="match status" value="1"/>
</dbReference>
<dbReference type="CDD" id="cd02440">
    <property type="entry name" value="AdoMet_MTases"/>
    <property type="match status" value="1"/>
</dbReference>
<dbReference type="PANTHER" id="PTHR22809">
    <property type="entry name" value="METHYLTRANSFERASE-RELATED"/>
    <property type="match status" value="1"/>
</dbReference>
<evidence type="ECO:0000256" key="3">
    <source>
        <dbReference type="ARBA" id="ARBA00022679"/>
    </source>
</evidence>
<dbReference type="EMBL" id="JBFDAA010000006">
    <property type="protein sequence ID" value="KAL1131206.1"/>
    <property type="molecule type" value="Genomic_DNA"/>
</dbReference>